<dbReference type="SMART" id="SM00407">
    <property type="entry name" value="IGc1"/>
    <property type="match status" value="1"/>
</dbReference>
<dbReference type="AlphaFoldDB" id="A0A851W3Y0"/>
<evidence type="ECO:0000256" key="1">
    <source>
        <dbReference type="ARBA" id="ARBA00023319"/>
    </source>
</evidence>
<evidence type="ECO:0000313" key="3">
    <source>
        <dbReference type="EMBL" id="NXD46703.1"/>
    </source>
</evidence>
<dbReference type="EMBL" id="WBNE01000604">
    <property type="protein sequence ID" value="NXD46703.1"/>
    <property type="molecule type" value="Genomic_DNA"/>
</dbReference>
<dbReference type="InterPro" id="IPR007110">
    <property type="entry name" value="Ig-like_dom"/>
</dbReference>
<accession>A0A851W3Y0</accession>
<gene>
    <name evidence="3" type="primary">Ighd</name>
    <name evidence="3" type="ORF">COPSEC_R16268</name>
</gene>
<proteinExistence type="predicted"/>
<dbReference type="InterPro" id="IPR003597">
    <property type="entry name" value="Ig_C1-set"/>
</dbReference>
<dbReference type="OrthoDB" id="8694217at2759"/>
<dbReference type="PROSITE" id="PS50835">
    <property type="entry name" value="IG_LIKE"/>
    <property type="match status" value="1"/>
</dbReference>
<dbReference type="SUPFAM" id="SSF48726">
    <property type="entry name" value="Immunoglobulin"/>
    <property type="match status" value="1"/>
</dbReference>
<dbReference type="Proteomes" id="UP000659062">
    <property type="component" value="Unassembled WGS sequence"/>
</dbReference>
<name>A0A851W3Y0_9PASS</name>
<dbReference type="InterPro" id="IPR036179">
    <property type="entry name" value="Ig-like_dom_sf"/>
</dbReference>
<evidence type="ECO:0000259" key="2">
    <source>
        <dbReference type="PROSITE" id="PS50835"/>
    </source>
</evidence>
<keyword evidence="4" id="KW-1185">Reference proteome</keyword>
<organism evidence="3 4">
    <name type="scientific">Copsychus sechellarum</name>
    <dbReference type="NCBI Taxonomy" id="797021"/>
    <lineage>
        <taxon>Eukaryota</taxon>
        <taxon>Metazoa</taxon>
        <taxon>Chordata</taxon>
        <taxon>Craniata</taxon>
        <taxon>Vertebrata</taxon>
        <taxon>Euteleostomi</taxon>
        <taxon>Archelosauria</taxon>
        <taxon>Archosauria</taxon>
        <taxon>Dinosauria</taxon>
        <taxon>Saurischia</taxon>
        <taxon>Theropoda</taxon>
        <taxon>Coelurosauria</taxon>
        <taxon>Aves</taxon>
        <taxon>Neognathae</taxon>
        <taxon>Neoaves</taxon>
        <taxon>Telluraves</taxon>
        <taxon>Australaves</taxon>
        <taxon>Passeriformes</taxon>
        <taxon>Muscicapidae</taxon>
        <taxon>Copsychus</taxon>
    </lineage>
</organism>
<evidence type="ECO:0000313" key="4">
    <source>
        <dbReference type="Proteomes" id="UP000659062"/>
    </source>
</evidence>
<dbReference type="PANTHER" id="PTHR23411">
    <property type="entry name" value="TAPASIN"/>
    <property type="match status" value="1"/>
</dbReference>
<feature type="domain" description="Ig-like" evidence="2">
    <location>
        <begin position="7"/>
        <end position="94"/>
    </location>
</feature>
<dbReference type="Gene3D" id="2.60.40.10">
    <property type="entry name" value="Immunoglobulins"/>
    <property type="match status" value="1"/>
</dbReference>
<sequence length="127" mass="13385">AAPAHSPAVFPLLSRFEDCEGQVSFGCLASGFFPTPAAITWEGVASGEPLSFPEVATAGNELSLSSRVTLPAEEAKNGKFLCRVRHRSSDTKLEIDGGCCAPPTPEFSVSLLADPHHAHPELSQVLL</sequence>
<feature type="non-terminal residue" evidence="3">
    <location>
        <position position="127"/>
    </location>
</feature>
<dbReference type="Pfam" id="PF07654">
    <property type="entry name" value="C1-set"/>
    <property type="match status" value="1"/>
</dbReference>
<reference evidence="3" key="1">
    <citation type="submission" date="2019-09" db="EMBL/GenBank/DDBJ databases">
        <title>Bird 10,000 Genomes (B10K) Project - Family phase.</title>
        <authorList>
            <person name="Zhang G."/>
        </authorList>
    </citation>
    <scope>NUCLEOTIDE SEQUENCE</scope>
    <source>
        <strain evidence="3">OUT-0061</strain>
        <tissue evidence="3">Blood</tissue>
    </source>
</reference>
<dbReference type="InterPro" id="IPR013783">
    <property type="entry name" value="Ig-like_fold"/>
</dbReference>
<protein>
    <submittedName>
        <fullName evidence="3">IGHD protein</fullName>
    </submittedName>
</protein>
<comment type="caution">
    <text evidence="3">The sequence shown here is derived from an EMBL/GenBank/DDBJ whole genome shotgun (WGS) entry which is preliminary data.</text>
</comment>
<keyword evidence="1" id="KW-0393">Immunoglobulin domain</keyword>
<feature type="non-terminal residue" evidence="3">
    <location>
        <position position="1"/>
    </location>
</feature>
<dbReference type="InterPro" id="IPR050380">
    <property type="entry name" value="Immune_Resp_Modulators"/>
</dbReference>